<evidence type="ECO:0000313" key="2">
    <source>
        <dbReference type="Proteomes" id="UP000059680"/>
    </source>
</evidence>
<reference evidence="2" key="1">
    <citation type="journal article" date="2005" name="Nature">
        <title>The map-based sequence of the rice genome.</title>
        <authorList>
            <consortium name="International rice genome sequencing project (IRGSP)"/>
            <person name="Matsumoto T."/>
            <person name="Wu J."/>
            <person name="Kanamori H."/>
            <person name="Katayose Y."/>
            <person name="Fujisawa M."/>
            <person name="Namiki N."/>
            <person name="Mizuno H."/>
            <person name="Yamamoto K."/>
            <person name="Antonio B.A."/>
            <person name="Baba T."/>
            <person name="Sakata K."/>
            <person name="Nagamura Y."/>
            <person name="Aoki H."/>
            <person name="Arikawa K."/>
            <person name="Arita K."/>
            <person name="Bito T."/>
            <person name="Chiden Y."/>
            <person name="Fujitsuka N."/>
            <person name="Fukunaka R."/>
            <person name="Hamada M."/>
            <person name="Harada C."/>
            <person name="Hayashi A."/>
            <person name="Hijishita S."/>
            <person name="Honda M."/>
            <person name="Hosokawa S."/>
            <person name="Ichikawa Y."/>
            <person name="Idonuma A."/>
            <person name="Iijima M."/>
            <person name="Ikeda M."/>
            <person name="Ikeno M."/>
            <person name="Ito K."/>
            <person name="Ito S."/>
            <person name="Ito T."/>
            <person name="Ito Y."/>
            <person name="Ito Y."/>
            <person name="Iwabuchi A."/>
            <person name="Kamiya K."/>
            <person name="Karasawa W."/>
            <person name="Kurita K."/>
            <person name="Katagiri S."/>
            <person name="Kikuta A."/>
            <person name="Kobayashi H."/>
            <person name="Kobayashi N."/>
            <person name="Machita K."/>
            <person name="Maehara T."/>
            <person name="Masukawa M."/>
            <person name="Mizubayashi T."/>
            <person name="Mukai Y."/>
            <person name="Nagasaki H."/>
            <person name="Nagata Y."/>
            <person name="Naito S."/>
            <person name="Nakashima M."/>
            <person name="Nakama Y."/>
            <person name="Nakamichi Y."/>
            <person name="Nakamura M."/>
            <person name="Meguro A."/>
            <person name="Negishi M."/>
            <person name="Ohta I."/>
            <person name="Ohta T."/>
            <person name="Okamoto M."/>
            <person name="Ono N."/>
            <person name="Saji S."/>
            <person name="Sakaguchi M."/>
            <person name="Sakai K."/>
            <person name="Shibata M."/>
            <person name="Shimokawa T."/>
            <person name="Song J."/>
            <person name="Takazaki Y."/>
            <person name="Terasawa K."/>
            <person name="Tsugane M."/>
            <person name="Tsuji K."/>
            <person name="Ueda S."/>
            <person name="Waki K."/>
            <person name="Yamagata H."/>
            <person name="Yamamoto M."/>
            <person name="Yamamoto S."/>
            <person name="Yamane H."/>
            <person name="Yoshiki S."/>
            <person name="Yoshihara R."/>
            <person name="Yukawa K."/>
            <person name="Zhong H."/>
            <person name="Yano M."/>
            <person name="Yuan Q."/>
            <person name="Ouyang S."/>
            <person name="Liu J."/>
            <person name="Jones K.M."/>
            <person name="Gansberger K."/>
            <person name="Moffat K."/>
            <person name="Hill J."/>
            <person name="Bera J."/>
            <person name="Fadrosh D."/>
            <person name="Jin S."/>
            <person name="Johri S."/>
            <person name="Kim M."/>
            <person name="Overton L."/>
            <person name="Reardon M."/>
            <person name="Tsitrin T."/>
            <person name="Vuong H."/>
            <person name="Weaver B."/>
            <person name="Ciecko A."/>
            <person name="Tallon L."/>
            <person name="Jackson J."/>
            <person name="Pai G."/>
            <person name="Aken S.V."/>
            <person name="Utterback T."/>
            <person name="Reidmuller S."/>
            <person name="Feldblyum T."/>
            <person name="Hsiao J."/>
            <person name="Zismann V."/>
            <person name="Iobst S."/>
            <person name="de Vazeille A.R."/>
            <person name="Buell C.R."/>
            <person name="Ying K."/>
            <person name="Li Y."/>
            <person name="Lu T."/>
            <person name="Huang Y."/>
            <person name="Zhao Q."/>
            <person name="Feng Q."/>
            <person name="Zhang L."/>
            <person name="Zhu J."/>
            <person name="Weng Q."/>
            <person name="Mu J."/>
            <person name="Lu Y."/>
            <person name="Fan D."/>
            <person name="Liu Y."/>
            <person name="Guan J."/>
            <person name="Zhang Y."/>
            <person name="Yu S."/>
            <person name="Liu X."/>
            <person name="Zhang Y."/>
            <person name="Hong G."/>
            <person name="Han B."/>
            <person name="Choisne N."/>
            <person name="Demange N."/>
            <person name="Orjeda G."/>
            <person name="Samain S."/>
            <person name="Cattolico L."/>
            <person name="Pelletier E."/>
            <person name="Couloux A."/>
            <person name="Segurens B."/>
            <person name="Wincker P."/>
            <person name="D'Hont A."/>
            <person name="Scarpelli C."/>
            <person name="Weissenbach J."/>
            <person name="Salanoubat M."/>
            <person name="Quetier F."/>
            <person name="Yu Y."/>
            <person name="Kim H.R."/>
            <person name="Rambo T."/>
            <person name="Currie J."/>
            <person name="Collura K."/>
            <person name="Luo M."/>
            <person name="Yang T."/>
            <person name="Ammiraju J.S.S."/>
            <person name="Engler F."/>
            <person name="Soderlund C."/>
            <person name="Wing R.A."/>
            <person name="Palmer L.E."/>
            <person name="de la Bastide M."/>
            <person name="Spiegel L."/>
            <person name="Nascimento L."/>
            <person name="Zutavern T."/>
            <person name="O'Shaughnessy A."/>
            <person name="Dike S."/>
            <person name="Dedhia N."/>
            <person name="Preston R."/>
            <person name="Balija V."/>
            <person name="McCombie W.R."/>
            <person name="Chow T."/>
            <person name="Chen H."/>
            <person name="Chung M."/>
            <person name="Chen C."/>
            <person name="Shaw J."/>
            <person name="Wu H."/>
            <person name="Hsiao K."/>
            <person name="Chao Y."/>
            <person name="Chu M."/>
            <person name="Cheng C."/>
            <person name="Hour A."/>
            <person name="Lee P."/>
            <person name="Lin S."/>
            <person name="Lin Y."/>
            <person name="Liou J."/>
            <person name="Liu S."/>
            <person name="Hsing Y."/>
            <person name="Raghuvanshi S."/>
            <person name="Mohanty A."/>
            <person name="Bharti A.K."/>
            <person name="Gaur A."/>
            <person name="Gupta V."/>
            <person name="Kumar D."/>
            <person name="Ravi V."/>
            <person name="Vij S."/>
            <person name="Kapur A."/>
            <person name="Khurana P."/>
            <person name="Khurana P."/>
            <person name="Khurana J.P."/>
            <person name="Tyagi A.K."/>
            <person name="Gaikwad K."/>
            <person name="Singh A."/>
            <person name="Dalal V."/>
            <person name="Srivastava S."/>
            <person name="Dixit A."/>
            <person name="Pal A.K."/>
            <person name="Ghazi I.A."/>
            <person name="Yadav M."/>
            <person name="Pandit A."/>
            <person name="Bhargava A."/>
            <person name="Sureshbabu K."/>
            <person name="Batra K."/>
            <person name="Sharma T.R."/>
            <person name="Mohapatra T."/>
            <person name="Singh N.K."/>
            <person name="Messing J."/>
            <person name="Nelson A.B."/>
            <person name="Fuks G."/>
            <person name="Kavchok S."/>
            <person name="Keizer G."/>
            <person name="Linton E."/>
            <person name="Llaca V."/>
            <person name="Song R."/>
            <person name="Tanyolac B."/>
            <person name="Young S."/>
            <person name="Ho-Il K."/>
            <person name="Hahn J.H."/>
            <person name="Sangsakoo G."/>
            <person name="Vanavichit A."/>
            <person name="de Mattos Luiz.A.T."/>
            <person name="Zimmer P.D."/>
            <person name="Malone G."/>
            <person name="Dellagostin O."/>
            <person name="de Oliveira A.C."/>
            <person name="Bevan M."/>
            <person name="Bancroft I."/>
            <person name="Minx P."/>
            <person name="Cordum H."/>
            <person name="Wilson R."/>
            <person name="Cheng Z."/>
            <person name="Jin W."/>
            <person name="Jiang J."/>
            <person name="Leong S.A."/>
            <person name="Iwama H."/>
            <person name="Gojobori T."/>
            <person name="Itoh T."/>
            <person name="Niimura Y."/>
            <person name="Fujii Y."/>
            <person name="Habara T."/>
            <person name="Sakai H."/>
            <person name="Sato Y."/>
            <person name="Wilson G."/>
            <person name="Kumar K."/>
            <person name="McCouch S."/>
            <person name="Juretic N."/>
            <person name="Hoen D."/>
            <person name="Wright S."/>
            <person name="Bruskiewich R."/>
            <person name="Bureau T."/>
            <person name="Miyao A."/>
            <person name="Hirochika H."/>
            <person name="Nishikawa T."/>
            <person name="Kadowaki K."/>
            <person name="Sugiura M."/>
            <person name="Burr B."/>
            <person name="Sasaki T."/>
        </authorList>
    </citation>
    <scope>NUCLEOTIDE SEQUENCE [LARGE SCALE GENOMIC DNA]</scope>
    <source>
        <strain evidence="2">cv. Nipponbare</strain>
    </source>
</reference>
<proteinExistence type="predicted"/>
<sequence>VDEPALPSDLAVGGGLHADAAHFHHRRRELLLPLPLRLRVGAHQRPRLRRRQQRGVGLEQHAVAHHVPVVLVVQLVGGLDVLRHRVVAAGAAIAGGGAALLLQRRGELGVHVGGVGRKAVGEGGAVGDADGVRAGERDHVVGVKPLGGEHLLEPVDAGERRRKVGERLAGEGDAPVVAPRRHVEVDLVAGEEVRGVAPGEGDDVGAGDDAGALPLERRLGRVDHLEAAQAQVRDAGLLRRRGARRRRVEEDGGVAALDEAVVEEEADEPGADAAVAAAAADGVLDGVPHDLLRAVARALVVPDRETSGDRARTEHVAAEHVPVVLVVQLVGGFEVLHHRGVAGAVARPRQVGLERGVHVGGGGGEAVGEGGAVGDADGVRAGEGDHVVGVEPLVGEVLLELVEPGERRRQVGEGLVGEGDAPVVAAGRHGEVDVGVAEEVGGVAAGEGDDVGAGDDAGARALERRLRRVDHLEA</sequence>
<dbReference type="Proteomes" id="UP000059680">
    <property type="component" value="Chromosome 7"/>
</dbReference>
<feature type="non-terminal residue" evidence="1">
    <location>
        <position position="474"/>
    </location>
</feature>
<reference evidence="1 2" key="2">
    <citation type="journal article" date="2013" name="Plant Cell Physiol.">
        <title>Rice Annotation Project Database (RAP-DB): an integrative and interactive database for rice genomics.</title>
        <authorList>
            <person name="Sakai H."/>
            <person name="Lee S.S."/>
            <person name="Tanaka T."/>
            <person name="Numa H."/>
            <person name="Kim J."/>
            <person name="Kawahara Y."/>
            <person name="Wakimoto H."/>
            <person name="Yang C.C."/>
            <person name="Iwamoto M."/>
            <person name="Abe T."/>
            <person name="Yamada Y."/>
            <person name="Muto A."/>
            <person name="Inokuchi H."/>
            <person name="Ikemura T."/>
            <person name="Matsumoto T."/>
            <person name="Sasaki T."/>
            <person name="Itoh T."/>
        </authorList>
    </citation>
    <scope>NUCLEOTIDE SEQUENCE [LARGE SCALE GENOMIC DNA]</scope>
    <source>
        <strain evidence="2">cv. Nipponbare</strain>
    </source>
</reference>
<dbReference type="PaxDb" id="39947-A0A0N7KNX6"/>
<reference evidence="1 2" key="3">
    <citation type="journal article" date="2013" name="Rice">
        <title>Improvement of the Oryza sativa Nipponbare reference genome using next generation sequence and optical map data.</title>
        <authorList>
            <person name="Kawahara Y."/>
            <person name="de la Bastide M."/>
            <person name="Hamilton J.P."/>
            <person name="Kanamori H."/>
            <person name="McCombie W.R."/>
            <person name="Ouyang S."/>
            <person name="Schwartz D.C."/>
            <person name="Tanaka T."/>
            <person name="Wu J."/>
            <person name="Zhou S."/>
            <person name="Childs K.L."/>
            <person name="Davidson R.M."/>
            <person name="Lin H."/>
            <person name="Quesada-Ocampo L."/>
            <person name="Vaillancourt B."/>
            <person name="Sakai H."/>
            <person name="Lee S.S."/>
            <person name="Kim J."/>
            <person name="Numa H."/>
            <person name="Itoh T."/>
            <person name="Buell C.R."/>
            <person name="Matsumoto T."/>
        </authorList>
    </citation>
    <scope>NUCLEOTIDE SEQUENCE [LARGE SCALE GENOMIC DNA]</scope>
    <source>
        <strain evidence="2">cv. Nipponbare</strain>
    </source>
</reference>
<dbReference type="EMBL" id="AP014963">
    <property type="protein sequence ID" value="BAT02842.1"/>
    <property type="molecule type" value="Genomic_DNA"/>
</dbReference>
<keyword evidence="2" id="KW-1185">Reference proteome</keyword>
<protein>
    <submittedName>
        <fullName evidence="1">Os07g0638801 protein</fullName>
    </submittedName>
</protein>
<accession>A0A0N7KNX6</accession>
<evidence type="ECO:0000313" key="1">
    <source>
        <dbReference type="EMBL" id="BAT02842.1"/>
    </source>
</evidence>
<dbReference type="AlphaFoldDB" id="A0A0N7KNX6"/>
<name>A0A0N7KNX6_ORYSJ</name>
<dbReference type="Gramene" id="Os07t0638801-00">
    <property type="protein sequence ID" value="Os07t0638801-00"/>
    <property type="gene ID" value="Os07g0638801"/>
</dbReference>
<organism evidence="1 2">
    <name type="scientific">Oryza sativa subsp. japonica</name>
    <name type="common">Rice</name>
    <dbReference type="NCBI Taxonomy" id="39947"/>
    <lineage>
        <taxon>Eukaryota</taxon>
        <taxon>Viridiplantae</taxon>
        <taxon>Streptophyta</taxon>
        <taxon>Embryophyta</taxon>
        <taxon>Tracheophyta</taxon>
        <taxon>Spermatophyta</taxon>
        <taxon>Magnoliopsida</taxon>
        <taxon>Liliopsida</taxon>
        <taxon>Poales</taxon>
        <taxon>Poaceae</taxon>
        <taxon>BOP clade</taxon>
        <taxon>Oryzoideae</taxon>
        <taxon>Oryzeae</taxon>
        <taxon>Oryzinae</taxon>
        <taxon>Oryza</taxon>
        <taxon>Oryza sativa</taxon>
    </lineage>
</organism>
<feature type="non-terminal residue" evidence="1">
    <location>
        <position position="1"/>
    </location>
</feature>
<dbReference type="InParanoid" id="A0A0N7KNX6"/>
<gene>
    <name evidence="1" type="ordered locus">Os07g0638801</name>
    <name evidence="1" type="ORF">OSNPB_070638801</name>
</gene>